<dbReference type="GO" id="GO:0015179">
    <property type="term" value="F:L-amino acid transmembrane transporter activity"/>
    <property type="evidence" value="ECO:0007669"/>
    <property type="project" value="TreeGrafter"/>
</dbReference>
<evidence type="ECO:0000256" key="5">
    <source>
        <dbReference type="ARBA" id="ARBA00023136"/>
    </source>
</evidence>
<evidence type="ECO:0000256" key="1">
    <source>
        <dbReference type="ARBA" id="ARBA00004141"/>
    </source>
</evidence>
<dbReference type="VEuPathDB" id="MicrosporidiaDB:G9O61_00g004230"/>
<feature type="transmembrane region" description="Helical" evidence="6">
    <location>
        <begin position="197"/>
        <end position="214"/>
    </location>
</feature>
<name>A0A0F9YPU7_9MICR</name>
<dbReference type="VEuPathDB" id="MicrosporidiaDB:NCER_101756"/>
<feature type="transmembrane region" description="Helical" evidence="6">
    <location>
        <begin position="360"/>
        <end position="383"/>
    </location>
</feature>
<comment type="similarity">
    <text evidence="2">Belongs to the amino acid/polyamine transporter 2 family.</text>
</comment>
<dbReference type="GeneID" id="36320901"/>
<evidence type="ECO:0000256" key="3">
    <source>
        <dbReference type="ARBA" id="ARBA00022692"/>
    </source>
</evidence>
<keyword evidence="5 6" id="KW-0472">Membrane</keyword>
<reference evidence="8 9" key="1">
    <citation type="journal article" date="2015" name="Environ. Microbiol.">
        <title>Genome analyses suggest the presence of polyploidy and recent human-driven expansions in eight global populations of the honeybee pathogen Nosema ceranae.</title>
        <authorList>
            <person name="Pelin A."/>
            <person name="Selman M."/>
            <person name="Aris-Brosou S."/>
            <person name="Farinelli L."/>
            <person name="Corradi N."/>
        </authorList>
    </citation>
    <scope>NUCLEOTIDE SEQUENCE [LARGE SCALE GENOMIC DNA]</scope>
    <source>
        <strain evidence="8 9">PA08 1199</strain>
    </source>
</reference>
<organism evidence="8 9">
    <name type="scientific">Vairimorpha ceranae</name>
    <dbReference type="NCBI Taxonomy" id="40302"/>
    <lineage>
        <taxon>Eukaryota</taxon>
        <taxon>Fungi</taxon>
        <taxon>Fungi incertae sedis</taxon>
        <taxon>Microsporidia</taxon>
        <taxon>Nosematidae</taxon>
        <taxon>Vairimorpha</taxon>
    </lineage>
</organism>
<feature type="transmembrane region" description="Helical" evidence="6">
    <location>
        <begin position="156"/>
        <end position="177"/>
    </location>
</feature>
<protein>
    <submittedName>
        <fullName evidence="8">Amino acid permease</fullName>
    </submittedName>
</protein>
<dbReference type="VEuPathDB" id="MicrosporidiaDB:AAJ76_5300026671"/>
<comment type="subcellular location">
    <subcellularLocation>
        <location evidence="1">Membrane</location>
        <topology evidence="1">Multi-pass membrane protein</topology>
    </subcellularLocation>
</comment>
<dbReference type="EMBL" id="JPQZ01000053">
    <property type="protein sequence ID" value="KKO74662.1"/>
    <property type="molecule type" value="Genomic_DNA"/>
</dbReference>
<evidence type="ECO:0000256" key="4">
    <source>
        <dbReference type="ARBA" id="ARBA00022989"/>
    </source>
</evidence>
<gene>
    <name evidence="8" type="ORF">AAJ76_5300026671</name>
</gene>
<evidence type="ECO:0000259" key="7">
    <source>
        <dbReference type="Pfam" id="PF01490"/>
    </source>
</evidence>
<dbReference type="RefSeq" id="XP_024330404.1">
    <property type="nucleotide sequence ID" value="XM_024475953.1"/>
</dbReference>
<feature type="transmembrane region" description="Helical" evidence="6">
    <location>
        <begin position="83"/>
        <end position="104"/>
    </location>
</feature>
<feature type="transmembrane region" description="Helical" evidence="6">
    <location>
        <begin position="290"/>
        <end position="314"/>
    </location>
</feature>
<feature type="transmembrane region" description="Helical" evidence="6">
    <location>
        <begin position="226"/>
        <end position="245"/>
    </location>
</feature>
<dbReference type="OrthoDB" id="1684102at2759"/>
<dbReference type="InterPro" id="IPR013057">
    <property type="entry name" value="AA_transpt_TM"/>
</dbReference>
<feature type="transmembrane region" description="Helical" evidence="6">
    <location>
        <begin position="395"/>
        <end position="413"/>
    </location>
</feature>
<feature type="domain" description="Amino acid transporter transmembrane" evidence="7">
    <location>
        <begin position="8"/>
        <end position="416"/>
    </location>
</feature>
<comment type="caution">
    <text evidence="8">The sequence shown here is derived from an EMBL/GenBank/DDBJ whole genome shotgun (WGS) entry which is preliminary data.</text>
</comment>
<feature type="transmembrane region" description="Helical" evidence="6">
    <location>
        <begin position="34"/>
        <end position="57"/>
    </location>
</feature>
<keyword evidence="3 6" id="KW-0812">Transmembrane</keyword>
<dbReference type="GO" id="GO:0016020">
    <property type="term" value="C:membrane"/>
    <property type="evidence" value="ECO:0007669"/>
    <property type="project" value="UniProtKB-SubCell"/>
</dbReference>
<feature type="transmembrane region" description="Helical" evidence="6">
    <location>
        <begin position="335"/>
        <end position="354"/>
    </location>
</feature>
<dbReference type="Proteomes" id="UP000034350">
    <property type="component" value="Unassembled WGS sequence"/>
</dbReference>
<evidence type="ECO:0000313" key="8">
    <source>
        <dbReference type="EMBL" id="KKO74662.1"/>
    </source>
</evidence>
<dbReference type="PANTHER" id="PTHR22950">
    <property type="entry name" value="AMINO ACID TRANSPORTER"/>
    <property type="match status" value="1"/>
</dbReference>
<feature type="transmembrane region" description="Helical" evidence="6">
    <location>
        <begin position="124"/>
        <end position="144"/>
    </location>
</feature>
<accession>A0A0F9YPU7</accession>
<proteinExistence type="inferred from homology"/>
<evidence type="ECO:0000256" key="6">
    <source>
        <dbReference type="SAM" id="Phobius"/>
    </source>
</evidence>
<sequence>MANGYNGWTAIAFVINCMLGSGINYMPAVFNNSGIVLGIGILFIVGCLTTFSIYALFRCCFKSEAFLDNVEYGGLGKLKYKHLGIVIEFTLLIASILSALGFQKYASELITIFISRFYSIESPSFTRCLNVVVLMATTLILTGLSMIQNLKRFKILSYLSVFCIFSLMVILTFLNISIPNLSSYTSVSETSSIDFNFILSFCILAMSVQANIPYLYTKLENITKSLLLFIAALSSFVGFMVYGLAGVLGSKLTGSSIGHNDIIKYFLDKNSALNLYIANNNDLNPSFSNLLVGLILYQSLCAIVILISGFPLQLAPAVRFFKKYLPFKNANISSTHNIIVLILLTFLTLINMIPNLSLNLIFELLGPTAIGFLCYFFPFLLYYAYAEDKSKFKKMLALLIMLFSVIYSIYGVTCAIKKALHESEYDGKKNNLIDFEYYAEQLNSTTIASPTIN</sequence>
<dbReference type="Pfam" id="PF01490">
    <property type="entry name" value="Aa_trans"/>
    <property type="match status" value="1"/>
</dbReference>
<evidence type="ECO:0000313" key="9">
    <source>
        <dbReference type="Proteomes" id="UP000034350"/>
    </source>
</evidence>
<keyword evidence="9" id="KW-1185">Reference proteome</keyword>
<feature type="transmembrane region" description="Helical" evidence="6">
    <location>
        <begin position="7"/>
        <end position="28"/>
    </location>
</feature>
<keyword evidence="4 6" id="KW-1133">Transmembrane helix</keyword>
<dbReference type="AlphaFoldDB" id="A0A0F9YPU7"/>
<evidence type="ECO:0000256" key="2">
    <source>
        <dbReference type="ARBA" id="ARBA00008066"/>
    </source>
</evidence>